<proteinExistence type="predicted"/>
<organism evidence="1 2">
    <name type="scientific">Spirosoma radiotolerans</name>
    <dbReference type="NCBI Taxonomy" id="1379870"/>
    <lineage>
        <taxon>Bacteria</taxon>
        <taxon>Pseudomonadati</taxon>
        <taxon>Bacteroidota</taxon>
        <taxon>Cytophagia</taxon>
        <taxon>Cytophagales</taxon>
        <taxon>Cytophagaceae</taxon>
        <taxon>Spirosoma</taxon>
    </lineage>
</organism>
<dbReference type="RefSeq" id="WP_046573921.1">
    <property type="nucleotide sequence ID" value="NZ_CP010429.1"/>
</dbReference>
<dbReference type="PATRIC" id="fig|1379870.5.peg.2490"/>
<dbReference type="EMBL" id="CP010429">
    <property type="protein sequence ID" value="AKD55429.1"/>
    <property type="molecule type" value="Genomic_DNA"/>
</dbReference>
<dbReference type="STRING" id="1379870.SD10_11455"/>
<dbReference type="Pfam" id="PF07606">
    <property type="entry name" value="DUF1569"/>
    <property type="match status" value="1"/>
</dbReference>
<keyword evidence="2" id="KW-1185">Reference proteome</keyword>
<sequence length="180" mass="21333">MKRSIVNQELLYSTVAIVKYFPKAFFLPQVDGNKFYEKEMQDELKQRIKTITADSKRVWGTMSAAQMLHHLSLSLGGVLGFFDLPDESYWLSRTLFKWILVDFFPEQPRGLRMPLNFVIPHEQWFDLNTEKELLLTILEKAWKTPTESWSAHPLLGKLTRWQWGKLVQIHFDYHLRQFSA</sequence>
<dbReference type="Proteomes" id="UP000033054">
    <property type="component" value="Chromosome"/>
</dbReference>
<dbReference type="InterPro" id="IPR011463">
    <property type="entry name" value="DUF1569"/>
</dbReference>
<dbReference type="OrthoDB" id="2599194at2"/>
<evidence type="ECO:0000313" key="2">
    <source>
        <dbReference type="Proteomes" id="UP000033054"/>
    </source>
</evidence>
<dbReference type="HOGENOM" id="CLU_142853_0_0_10"/>
<reference evidence="1 2" key="1">
    <citation type="journal article" date="2014" name="Curr. Microbiol.">
        <title>Spirosoma radiotolerans sp. nov., a gamma-radiation-resistant bacterium isolated from gamma ray-irradiated soil.</title>
        <authorList>
            <person name="Lee J.J."/>
            <person name="Srinivasan S."/>
            <person name="Lim S."/>
            <person name="Joe M."/>
            <person name="Im S."/>
            <person name="Bae S.I."/>
            <person name="Park K.R."/>
            <person name="Han J.H."/>
            <person name="Park S.H."/>
            <person name="Joo B.M."/>
            <person name="Park S.J."/>
            <person name="Kim M.K."/>
        </authorList>
    </citation>
    <scope>NUCLEOTIDE SEQUENCE [LARGE SCALE GENOMIC DNA]</scope>
    <source>
        <strain evidence="1 2">DG5A</strain>
    </source>
</reference>
<dbReference type="KEGG" id="srd:SD10_11455"/>
<evidence type="ECO:0000313" key="1">
    <source>
        <dbReference type="EMBL" id="AKD55429.1"/>
    </source>
</evidence>
<name>A0A0E3ZVZ8_9BACT</name>
<dbReference type="AlphaFoldDB" id="A0A0E3ZVZ8"/>
<protein>
    <recommendedName>
        <fullName evidence="3">DUF1569 domain-containing protein</fullName>
    </recommendedName>
</protein>
<gene>
    <name evidence="1" type="ORF">SD10_11455</name>
</gene>
<accession>A0A0E3ZVZ8</accession>
<evidence type="ECO:0008006" key="3">
    <source>
        <dbReference type="Google" id="ProtNLM"/>
    </source>
</evidence>